<gene>
    <name evidence="2" type="ORF">H9Y05_00490</name>
</gene>
<dbReference type="RefSeq" id="WP_163492822.1">
    <property type="nucleotide sequence ID" value="NZ_JACVEL010000001.1"/>
</dbReference>
<sequence length="311" mass="34882">MKGRLLIISALSLVVTGNMFAQQDKLITHFIYDKMSVNPGATGFDKDICATLLYRNQWDKVNGAPNSAVFNIEANMNRWFPGGLGLSFYHDAIGFNRQNNLLLNYSYPLELGNAGTLGIGVGVGMINFGQNPTWVPPTTQTDLTLPVGFNATNLDLNFGLYFRGNSDWYAGISSTHLSQSILRKNISMIDYSYQTKRHYYIMGGKTFRNIGNGDIDLQALVRTEFTKLSADINARYIWNNLLYGGITYRTIDAVGIMVGWYPIQNLTIGYSYDITTNKLAGISRGSHEIAVRYCYKLPPVPIQTSRHPRWL</sequence>
<organism evidence="2 3">
    <name type="scientific">Taishania pollutisoli</name>
    <dbReference type="NCBI Taxonomy" id="2766479"/>
    <lineage>
        <taxon>Bacteria</taxon>
        <taxon>Pseudomonadati</taxon>
        <taxon>Bacteroidota</taxon>
        <taxon>Flavobacteriia</taxon>
        <taxon>Flavobacteriales</taxon>
        <taxon>Crocinitomicaceae</taxon>
        <taxon>Taishania</taxon>
    </lineage>
</organism>
<feature type="signal peptide" evidence="1">
    <location>
        <begin position="1"/>
        <end position="21"/>
    </location>
</feature>
<evidence type="ECO:0000256" key="1">
    <source>
        <dbReference type="SAM" id="SignalP"/>
    </source>
</evidence>
<dbReference type="Pfam" id="PF11751">
    <property type="entry name" value="PorP_SprF"/>
    <property type="match status" value="1"/>
</dbReference>
<evidence type="ECO:0000313" key="2">
    <source>
        <dbReference type="EMBL" id="MBC9810941.1"/>
    </source>
</evidence>
<proteinExistence type="predicted"/>
<evidence type="ECO:0000313" key="3">
    <source>
        <dbReference type="Proteomes" id="UP000652681"/>
    </source>
</evidence>
<protein>
    <submittedName>
        <fullName evidence="2">PorP/SprF family type IX secretion system membrane protein</fullName>
    </submittedName>
</protein>
<dbReference type="AlphaFoldDB" id="A0A8J6PFX1"/>
<comment type="caution">
    <text evidence="2">The sequence shown here is derived from an EMBL/GenBank/DDBJ whole genome shotgun (WGS) entry which is preliminary data.</text>
</comment>
<dbReference type="InterPro" id="IPR019861">
    <property type="entry name" value="PorP/SprF_Bacteroidetes"/>
</dbReference>
<dbReference type="NCBIfam" id="TIGR03519">
    <property type="entry name" value="T9SS_PorP_fam"/>
    <property type="match status" value="1"/>
</dbReference>
<name>A0A8J6PFX1_9FLAO</name>
<dbReference type="Proteomes" id="UP000652681">
    <property type="component" value="Unassembled WGS sequence"/>
</dbReference>
<feature type="chain" id="PRO_5035311033" evidence="1">
    <location>
        <begin position="22"/>
        <end position="311"/>
    </location>
</feature>
<reference evidence="2" key="1">
    <citation type="submission" date="2020-09" db="EMBL/GenBank/DDBJ databases">
        <title>Taishania pollutisoli gen. nov., sp. nov., Isolated from Tetrabromobisphenol A-Contaminated Soil.</title>
        <authorList>
            <person name="Chen Q."/>
        </authorList>
    </citation>
    <scope>NUCLEOTIDE SEQUENCE</scope>
    <source>
        <strain evidence="2">CZZ-1</strain>
    </source>
</reference>
<dbReference type="EMBL" id="JACVEL010000001">
    <property type="protein sequence ID" value="MBC9810941.1"/>
    <property type="molecule type" value="Genomic_DNA"/>
</dbReference>
<accession>A0A8J6PFX1</accession>
<keyword evidence="1" id="KW-0732">Signal</keyword>
<keyword evidence="3" id="KW-1185">Reference proteome</keyword>